<feature type="transmembrane region" description="Helical" evidence="1">
    <location>
        <begin position="85"/>
        <end position="106"/>
    </location>
</feature>
<evidence type="ECO:0000313" key="2">
    <source>
        <dbReference type="EMBL" id="QHT07009.1"/>
    </source>
</evidence>
<feature type="transmembrane region" description="Helical" evidence="1">
    <location>
        <begin position="127"/>
        <end position="148"/>
    </location>
</feature>
<evidence type="ECO:0000256" key="1">
    <source>
        <dbReference type="SAM" id="Phobius"/>
    </source>
</evidence>
<feature type="transmembrane region" description="Helical" evidence="1">
    <location>
        <begin position="55"/>
        <end position="73"/>
    </location>
</feature>
<accession>A0A6C0CTJ6</accession>
<keyword evidence="1" id="KW-0472">Membrane</keyword>
<dbReference type="EMBL" id="MN739479">
    <property type="protein sequence ID" value="QHT07009.1"/>
    <property type="molecule type" value="Genomic_DNA"/>
</dbReference>
<keyword evidence="1" id="KW-1133">Transmembrane helix</keyword>
<name>A0A6C0CTJ6_9ZZZZ</name>
<feature type="transmembrane region" description="Helical" evidence="1">
    <location>
        <begin position="12"/>
        <end position="34"/>
    </location>
</feature>
<proteinExistence type="predicted"/>
<sequence length="199" mass="22707">MDFVKNFANIETLAYTLMSILGIVLMVTTYMYILKLERIACQCAEHPYRNFIKNYILFAIGFLVVTTFVPPAMADKLFGANLAVVYKLIQVLYGFATVIFFIYALIYVRYLVKEKCKCSEDIRREVLYYWSIAEIVIIGVVLVLPWISKIVLGSLGVMMTATKDLLSKESVVREAAVNPFKAARKLPSSLNKTIRSFRK</sequence>
<reference evidence="2" key="1">
    <citation type="journal article" date="2020" name="Nature">
        <title>Giant virus diversity and host interactions through global metagenomics.</title>
        <authorList>
            <person name="Schulz F."/>
            <person name="Roux S."/>
            <person name="Paez-Espino D."/>
            <person name="Jungbluth S."/>
            <person name="Walsh D.A."/>
            <person name="Denef V.J."/>
            <person name="McMahon K.D."/>
            <person name="Konstantinidis K.T."/>
            <person name="Eloe-Fadrosh E.A."/>
            <person name="Kyrpides N.C."/>
            <person name="Woyke T."/>
        </authorList>
    </citation>
    <scope>NUCLEOTIDE SEQUENCE</scope>
    <source>
        <strain evidence="2">GVMAG-M-3300021962-46</strain>
    </source>
</reference>
<keyword evidence="1" id="KW-0812">Transmembrane</keyword>
<dbReference type="AlphaFoldDB" id="A0A6C0CTJ6"/>
<protein>
    <submittedName>
        <fullName evidence="2">Uncharacterized protein</fullName>
    </submittedName>
</protein>
<organism evidence="2">
    <name type="scientific">viral metagenome</name>
    <dbReference type="NCBI Taxonomy" id="1070528"/>
    <lineage>
        <taxon>unclassified sequences</taxon>
        <taxon>metagenomes</taxon>
        <taxon>organismal metagenomes</taxon>
    </lineage>
</organism>